<evidence type="ECO:0000313" key="3">
    <source>
        <dbReference type="EMBL" id="CAB4767962.1"/>
    </source>
</evidence>
<dbReference type="AlphaFoldDB" id="A0A6J6RQU0"/>
<dbReference type="EMBL" id="CAFBQP010000039">
    <property type="protein sequence ID" value="CAB5062599.1"/>
    <property type="molecule type" value="Genomic_DNA"/>
</dbReference>
<keyword evidence="1" id="KW-0472">Membrane</keyword>
<accession>A0A6J6RQU0</accession>
<keyword evidence="1" id="KW-0812">Transmembrane</keyword>
<evidence type="ECO:0000256" key="1">
    <source>
        <dbReference type="SAM" id="Phobius"/>
    </source>
</evidence>
<protein>
    <submittedName>
        <fullName evidence="2">Unannotated protein</fullName>
    </submittedName>
</protein>
<dbReference type="EMBL" id="CAEZYY010000045">
    <property type="protein sequence ID" value="CAB4767962.1"/>
    <property type="molecule type" value="Genomic_DNA"/>
</dbReference>
<feature type="transmembrane region" description="Helical" evidence="1">
    <location>
        <begin position="173"/>
        <end position="194"/>
    </location>
</feature>
<evidence type="ECO:0000313" key="2">
    <source>
        <dbReference type="EMBL" id="CAB4724768.1"/>
    </source>
</evidence>
<feature type="transmembrane region" description="Helical" evidence="1">
    <location>
        <begin position="81"/>
        <end position="98"/>
    </location>
</feature>
<keyword evidence="1" id="KW-1133">Transmembrane helix</keyword>
<feature type="transmembrane region" description="Helical" evidence="1">
    <location>
        <begin position="145"/>
        <end position="167"/>
    </location>
</feature>
<organism evidence="2">
    <name type="scientific">freshwater metagenome</name>
    <dbReference type="NCBI Taxonomy" id="449393"/>
    <lineage>
        <taxon>unclassified sequences</taxon>
        <taxon>metagenomes</taxon>
        <taxon>ecological metagenomes</taxon>
    </lineage>
</organism>
<feature type="transmembrane region" description="Helical" evidence="1">
    <location>
        <begin position="7"/>
        <end position="26"/>
    </location>
</feature>
<evidence type="ECO:0000313" key="4">
    <source>
        <dbReference type="EMBL" id="CAB5062599.1"/>
    </source>
</evidence>
<reference evidence="2" key="1">
    <citation type="submission" date="2020-05" db="EMBL/GenBank/DDBJ databases">
        <authorList>
            <person name="Chiriac C."/>
            <person name="Salcher M."/>
            <person name="Ghai R."/>
            <person name="Kavagutti S V."/>
        </authorList>
    </citation>
    <scope>NUCLEOTIDE SEQUENCE</scope>
</reference>
<dbReference type="EMBL" id="CAEZXX010000175">
    <property type="protein sequence ID" value="CAB4724768.1"/>
    <property type="molecule type" value="Genomic_DNA"/>
</dbReference>
<feature type="transmembrane region" description="Helical" evidence="1">
    <location>
        <begin position="201"/>
        <end position="223"/>
    </location>
</feature>
<gene>
    <name evidence="2" type="ORF">UFOPK2602_01991</name>
    <name evidence="3" type="ORF">UFOPK2806_02247</name>
    <name evidence="4" type="ORF">UFOPK4306_01168</name>
</gene>
<proteinExistence type="predicted"/>
<feature type="transmembrane region" description="Helical" evidence="1">
    <location>
        <begin position="32"/>
        <end position="53"/>
    </location>
</feature>
<sequence>MFSTGSKLFFGMTSAAVAGIVVFGFFQNGDAVAVVGLGAAACALALIAGVVIYTRDADVSAADPTATASAAAASPASGASLWPLVAALGAGLVVIGLVTDKRWFIGGFITLTVALVEWMVQAWAERASADAGYNRAVRGFMLHPLEMPILAAVGLGSLIFAFSRIMLRSDSTVGPVLFIAVASLVTIFGFIFAAKRRPSKAVMAGICSVGAVAILGAGIWTAAVGERHELAEEGKIFRDEPGHPSERSNCGEEITEADHHASGSLAAKSSTIAQVILRDNKLSVETFGDAASSVVLGRGLTVNIMFKNENPEGEERRLAAAYLVNALDANGKPTTDLAQQIVCTNAIDGGKVQLITINIPKPSAAAPPGKEFKFYVPGIPGAEIPIEVLA</sequence>
<feature type="transmembrane region" description="Helical" evidence="1">
    <location>
        <begin position="104"/>
        <end position="124"/>
    </location>
</feature>
<name>A0A6J6RQU0_9ZZZZ</name>